<dbReference type="Proteomes" id="UP000215902">
    <property type="component" value="Unassembled WGS sequence"/>
</dbReference>
<name>A0A267GUQ8_9PLAT</name>
<protein>
    <submittedName>
        <fullName evidence="2">Uncharacterized protein</fullName>
    </submittedName>
</protein>
<sequence>MTSAFYDIQLEQINFEIQECENEIQEVLAGLLEHAQAELPTARPSDSLLAVMESMTLQNSVERTACHDTNAQRVGELLEQLIGGLDRGELTPLQAAHGLIFLTAERGVLLPFSTAVKSTSADSDSRSVSTVSLNSVEDSLERSNDALWNSLAGKVTRHLITALSAEPPAGSKLDESFSEAAARRLRFQQGIEVLQLFNSAQRSWQVFKQIRMSHLERLIDRLFYTQQSGGHKRRTLSEVSANFPTFASAAVAMMREDFDLIRADYFPTIGNSQDSVINIYLDYVCQELADFAHTLERTLTESSAKQSGGARGGGGGTVHFFSNLANDALSLETLLQITDLLATLAGLERDFVSVANDYWSASTHGLDQLQLSSLSSIGAEKPRGVLKRRQSNPAMLGGDRRMSIASEQGILVVSHDESSVVLETSSQLQPLLQWQAELEPYFPVLARSLEHQLHQSWQRTYSDRIRCSVDESVRQGRLDFPQLIHKSLQDYTQLVQRLMRLAVFCTDGGGSSGLLLKSLVATVQLHFHAMVSAHSALLDGSGGGDGGGGGGGSPAPADGIPDAEFPIRIGDAAYAMHVCGHLAQSLAGCHAESSSAMYALHKTFSALLHRLTGEAELRYSQNFLTCLLFDAGSNYWEDGQEFHDETRVSFSVERWYLELRRIWHSLSSTCPHEISRCVLLSLLEKTLGFLLQRYAQATPSHRRVNQYRADITAILMMTEDLLYAVCEHAEQVTNPDQLEDASIYFVHNCCSGLLACLAVVSSPLADLHRAFRKGLGAADGKSSSSKSSDRQTAAGGESVSGSCTYWLSVVRPEMYLPDAVTLDAMPCQVALLMQLRLLQESPAARHEHVLAALLMKQFALSVQLVSRACLSASGSDSGCEATLACLLTVLSHCRGAQLEGPLRCLLPVLDRGGGGGGGGPDDEGQWEHLDRRRFLGLAKASDAPLWLRALGRLLEPHLETALRAAVSEAAQRKAAELQVPSRSVCPALHGPLPCGCAAPVPASRSSAAAAGSSAAAAADSLLVALAAEWPRTPPAVQFCLRALGDTAARRGARPIGDCAGLHILGACMAQHLRRLRLKDSASDLGLGADPDAVLQRLVEALTDEVRRPASVLRIVEAVSSQSASSMLAPFIETVSPGPPSAPSGGSGGQSGVSAAWQDRRQLAAMLAEVDAAGHLPHLVGLGHLLRRNAECLAAGLGVAAADDDEVAAAAASAGFVCDLGPMEAAPFDPLRAAQRMGSDQRRRYFDADADGDAAEVADLRYDEDDEEEDGSPGDTTEEDSGGRRRRRRSSSNRGSRRKRSRQRQQRRRGRRPRFNWPELLAGGGARLGLSLVNFRSLLGHRWEFARPELLEGDAGAQSIVEALAAKFGL</sequence>
<feature type="region of interest" description="Disordered" evidence="1">
    <location>
        <begin position="1134"/>
        <end position="1153"/>
    </location>
</feature>
<dbReference type="Pfam" id="PF14906">
    <property type="entry name" value="DUF4495"/>
    <property type="match status" value="1"/>
</dbReference>
<reference evidence="2 3" key="1">
    <citation type="submission" date="2017-06" db="EMBL/GenBank/DDBJ databases">
        <title>A platform for efficient transgenesis in Macrostomum lignano, a flatworm model organism for stem cell research.</title>
        <authorList>
            <person name="Berezikov E."/>
        </authorList>
    </citation>
    <scope>NUCLEOTIDE SEQUENCE [LARGE SCALE GENOMIC DNA]</scope>
    <source>
        <strain evidence="2">DV1</strain>
        <tissue evidence="2">Whole organism</tissue>
    </source>
</reference>
<keyword evidence="3" id="KW-1185">Reference proteome</keyword>
<feature type="region of interest" description="Disordered" evidence="1">
    <location>
        <begin position="1255"/>
        <end position="1315"/>
    </location>
</feature>
<proteinExistence type="predicted"/>
<gene>
    <name evidence="2" type="ORF">BOX15_Mlig009784g1</name>
</gene>
<feature type="compositionally biased region" description="Acidic residues" evidence="1">
    <location>
        <begin position="1255"/>
        <end position="1279"/>
    </location>
</feature>
<feature type="compositionally biased region" description="Low complexity" evidence="1">
    <location>
        <begin position="776"/>
        <end position="786"/>
    </location>
</feature>
<dbReference type="OrthoDB" id="10007406at2759"/>
<feature type="compositionally biased region" description="Basic residues" evidence="1">
    <location>
        <begin position="1283"/>
        <end position="1313"/>
    </location>
</feature>
<dbReference type="PANTHER" id="PTHR33960:SF1">
    <property type="entry name" value="SIMILAR TO KIAA0825 PROTEIN"/>
    <property type="match status" value="1"/>
</dbReference>
<accession>A0A267GUQ8</accession>
<dbReference type="EMBL" id="NIVC01000168">
    <property type="protein sequence ID" value="PAA89029.1"/>
    <property type="molecule type" value="Genomic_DNA"/>
</dbReference>
<dbReference type="PANTHER" id="PTHR33960">
    <property type="entry name" value="SIMILAR TO KIAA0825 PROTEIN"/>
    <property type="match status" value="1"/>
</dbReference>
<evidence type="ECO:0000313" key="3">
    <source>
        <dbReference type="Proteomes" id="UP000215902"/>
    </source>
</evidence>
<evidence type="ECO:0000256" key="1">
    <source>
        <dbReference type="SAM" id="MobiDB-lite"/>
    </source>
</evidence>
<dbReference type="STRING" id="282301.A0A267GUQ8"/>
<dbReference type="InterPro" id="IPR027993">
    <property type="entry name" value="DUF4495"/>
</dbReference>
<feature type="region of interest" description="Disordered" evidence="1">
    <location>
        <begin position="776"/>
        <end position="799"/>
    </location>
</feature>
<evidence type="ECO:0000313" key="2">
    <source>
        <dbReference type="EMBL" id="PAA89029.1"/>
    </source>
</evidence>
<comment type="caution">
    <text evidence="2">The sequence shown here is derived from an EMBL/GenBank/DDBJ whole genome shotgun (WGS) entry which is preliminary data.</text>
</comment>
<organism evidence="2 3">
    <name type="scientific">Macrostomum lignano</name>
    <dbReference type="NCBI Taxonomy" id="282301"/>
    <lineage>
        <taxon>Eukaryota</taxon>
        <taxon>Metazoa</taxon>
        <taxon>Spiralia</taxon>
        <taxon>Lophotrochozoa</taxon>
        <taxon>Platyhelminthes</taxon>
        <taxon>Rhabditophora</taxon>
        <taxon>Macrostomorpha</taxon>
        <taxon>Macrostomida</taxon>
        <taxon>Macrostomidae</taxon>
        <taxon>Macrostomum</taxon>
    </lineage>
</organism>